<dbReference type="RefSeq" id="WP_055277077.1">
    <property type="nucleotide sequence ID" value="NZ_CYZV01000024.1"/>
</dbReference>
<dbReference type="InterPro" id="IPR006450">
    <property type="entry name" value="Phage_HK97_gp6-like"/>
</dbReference>
<dbReference type="Pfam" id="PF05135">
    <property type="entry name" value="Phage_connect_1"/>
    <property type="match status" value="1"/>
</dbReference>
<dbReference type="Proteomes" id="UP000095558">
    <property type="component" value="Unassembled WGS sequence"/>
</dbReference>
<proteinExistence type="predicted"/>
<dbReference type="InterPro" id="IPR021146">
    <property type="entry name" value="Phage_gp6-like_head-tail"/>
</dbReference>
<sequence length="92" mass="10498">MDLEELKLFLRIDGEEEDSFIEGLQIAAEEYLTNAGIKKDYTKELYKLAIKILISHWYENRAVETAGKNVSKIAFGLDTIIVQLKYTQGDAI</sequence>
<organism evidence="1 2">
    <name type="scientific">Clostridium disporicum</name>
    <dbReference type="NCBI Taxonomy" id="84024"/>
    <lineage>
        <taxon>Bacteria</taxon>
        <taxon>Bacillati</taxon>
        <taxon>Bacillota</taxon>
        <taxon>Clostridia</taxon>
        <taxon>Eubacteriales</taxon>
        <taxon>Clostridiaceae</taxon>
        <taxon>Clostridium</taxon>
    </lineage>
</organism>
<dbReference type="AlphaFoldDB" id="A0A174F582"/>
<dbReference type="NCBIfam" id="TIGR01560">
    <property type="entry name" value="put_DNA_pack"/>
    <property type="match status" value="1"/>
</dbReference>
<accession>A0A174F582</accession>
<dbReference type="CDD" id="cd08054">
    <property type="entry name" value="gp6"/>
    <property type="match status" value="1"/>
</dbReference>
<dbReference type="EMBL" id="CYZV01000024">
    <property type="protein sequence ID" value="CUO43909.1"/>
    <property type="molecule type" value="Genomic_DNA"/>
</dbReference>
<dbReference type="Gene3D" id="1.10.3230.30">
    <property type="entry name" value="Phage gp6-like head-tail connector protein"/>
    <property type="match status" value="1"/>
</dbReference>
<protein>
    <submittedName>
        <fullName evidence="1">QlrG family phage protein</fullName>
    </submittedName>
</protein>
<evidence type="ECO:0000313" key="1">
    <source>
        <dbReference type="EMBL" id="CUO43909.1"/>
    </source>
</evidence>
<gene>
    <name evidence="1" type="ORF">ERS852470_02351</name>
</gene>
<dbReference type="OrthoDB" id="5654at2"/>
<evidence type="ECO:0000313" key="2">
    <source>
        <dbReference type="Proteomes" id="UP000095558"/>
    </source>
</evidence>
<name>A0A174F582_9CLOT</name>
<reference evidence="1 2" key="1">
    <citation type="submission" date="2015-09" db="EMBL/GenBank/DDBJ databases">
        <authorList>
            <consortium name="Pathogen Informatics"/>
        </authorList>
    </citation>
    <scope>NUCLEOTIDE SEQUENCE [LARGE SCALE GENOMIC DNA]</scope>
    <source>
        <strain evidence="1 2">2789STDY5834855</strain>
    </source>
</reference>